<name>A0ABW0E991_9BACT</name>
<gene>
    <name evidence="2" type="ORF">ACFPIB_10050</name>
</gene>
<sequence length="338" mass="37576">MRVWRKVKFFLGSLLFMSSAAYAQDAHFSQQYATKLRLNPAFVGLTGENNITAAYRSQWSTLPGAYITNHLSGEMRFGESKSSGGILLMHDKAGSSAFTTFELSGVYGYHTKISKNFAVSAGMQATYGSRKIDFGSLTFGDQLSDDGLQSETSQESNIYFDPVKYVSLAAGGVLYNDQLWLSISTFHMNQPDLGFTQESRLPLKVVVNTGYKFYASTRVSQNKFYELSFTPTVTYTRQDPFSKIDLGFYTLYTPVTVGILYRGLEFGGQYEQSAVFIAGLQLNQFKFAYSYDLGLSGLSSSSGGTHEISLAFEQNDLTKIFRARATNKKYLQIACPAF</sequence>
<feature type="chain" id="PRO_5047500628" evidence="1">
    <location>
        <begin position="24"/>
        <end position="338"/>
    </location>
</feature>
<feature type="signal peptide" evidence="1">
    <location>
        <begin position="1"/>
        <end position="23"/>
    </location>
</feature>
<dbReference type="Pfam" id="PF11751">
    <property type="entry name" value="PorP_SprF"/>
    <property type="match status" value="1"/>
</dbReference>
<evidence type="ECO:0000313" key="2">
    <source>
        <dbReference type="EMBL" id="MFC5270953.1"/>
    </source>
</evidence>
<dbReference type="NCBIfam" id="TIGR03519">
    <property type="entry name" value="T9SS_PorP_fam"/>
    <property type="match status" value="1"/>
</dbReference>
<protein>
    <submittedName>
        <fullName evidence="2">PorP/SprF family type IX secretion system membrane protein</fullName>
    </submittedName>
</protein>
<dbReference type="EMBL" id="JBHSKT010000005">
    <property type="protein sequence ID" value="MFC5270953.1"/>
    <property type="molecule type" value="Genomic_DNA"/>
</dbReference>
<accession>A0ABW0E991</accession>
<reference evidence="3" key="1">
    <citation type="journal article" date="2019" name="Int. J. Syst. Evol. Microbiol.">
        <title>The Global Catalogue of Microorganisms (GCM) 10K type strain sequencing project: providing services to taxonomists for standard genome sequencing and annotation.</title>
        <authorList>
            <consortium name="The Broad Institute Genomics Platform"/>
            <consortium name="The Broad Institute Genome Sequencing Center for Infectious Disease"/>
            <person name="Wu L."/>
            <person name="Ma J."/>
        </authorList>
    </citation>
    <scope>NUCLEOTIDE SEQUENCE [LARGE SCALE GENOMIC DNA]</scope>
    <source>
        <strain evidence="3">KACC 12602</strain>
    </source>
</reference>
<keyword evidence="3" id="KW-1185">Reference proteome</keyword>
<dbReference type="InterPro" id="IPR019861">
    <property type="entry name" value="PorP/SprF_Bacteroidetes"/>
</dbReference>
<evidence type="ECO:0000313" key="3">
    <source>
        <dbReference type="Proteomes" id="UP001596161"/>
    </source>
</evidence>
<evidence type="ECO:0000256" key="1">
    <source>
        <dbReference type="SAM" id="SignalP"/>
    </source>
</evidence>
<proteinExistence type="predicted"/>
<dbReference type="Proteomes" id="UP001596161">
    <property type="component" value="Unassembled WGS sequence"/>
</dbReference>
<keyword evidence="1" id="KW-0732">Signal</keyword>
<organism evidence="2 3">
    <name type="scientific">Adhaeribacter terreus</name>
    <dbReference type="NCBI Taxonomy" id="529703"/>
    <lineage>
        <taxon>Bacteria</taxon>
        <taxon>Pseudomonadati</taxon>
        <taxon>Bacteroidota</taxon>
        <taxon>Cytophagia</taxon>
        <taxon>Cytophagales</taxon>
        <taxon>Hymenobacteraceae</taxon>
        <taxon>Adhaeribacter</taxon>
    </lineage>
</organism>
<comment type="caution">
    <text evidence="2">The sequence shown here is derived from an EMBL/GenBank/DDBJ whole genome shotgun (WGS) entry which is preliminary data.</text>
</comment>
<dbReference type="RefSeq" id="WP_378017321.1">
    <property type="nucleotide sequence ID" value="NZ_JBHSKT010000005.1"/>
</dbReference>